<organism evidence="1 2">
    <name type="scientific">Sungkyunkwania multivorans</name>
    <dbReference type="NCBI Taxonomy" id="1173618"/>
    <lineage>
        <taxon>Bacteria</taxon>
        <taxon>Pseudomonadati</taxon>
        <taxon>Bacteroidota</taxon>
        <taxon>Flavobacteriia</taxon>
        <taxon>Flavobacteriales</taxon>
        <taxon>Flavobacteriaceae</taxon>
        <taxon>Sungkyunkwania</taxon>
    </lineage>
</organism>
<dbReference type="RefSeq" id="WP_386409545.1">
    <property type="nucleotide sequence ID" value="NZ_JBHTJH010000017.1"/>
</dbReference>
<sequence>MKNKTIIIVSCLFAAFLVGSLQNSSMKKDHLDIGYAKEYNDFSSSQADPLEQAGKFKLVRFLAIAVYELVSIATHEAAAIDSQVSLDQLVASNMNSLD</sequence>
<keyword evidence="2" id="KW-1185">Reference proteome</keyword>
<gene>
    <name evidence="1" type="ORF">ACFQ1M_14745</name>
</gene>
<comment type="caution">
    <text evidence="1">The sequence shown here is derived from an EMBL/GenBank/DDBJ whole genome shotgun (WGS) entry which is preliminary data.</text>
</comment>
<evidence type="ECO:0000313" key="2">
    <source>
        <dbReference type="Proteomes" id="UP001596978"/>
    </source>
</evidence>
<evidence type="ECO:0000313" key="1">
    <source>
        <dbReference type="EMBL" id="MFD0863471.1"/>
    </source>
</evidence>
<accession>A0ABW3D111</accession>
<proteinExistence type="predicted"/>
<dbReference type="EMBL" id="JBHTJH010000017">
    <property type="protein sequence ID" value="MFD0863471.1"/>
    <property type="molecule type" value="Genomic_DNA"/>
</dbReference>
<protein>
    <submittedName>
        <fullName evidence="1">Uncharacterized protein</fullName>
    </submittedName>
</protein>
<dbReference type="Proteomes" id="UP001596978">
    <property type="component" value="Unassembled WGS sequence"/>
</dbReference>
<reference evidence="2" key="1">
    <citation type="journal article" date="2019" name="Int. J. Syst. Evol. Microbiol.">
        <title>The Global Catalogue of Microorganisms (GCM) 10K type strain sequencing project: providing services to taxonomists for standard genome sequencing and annotation.</title>
        <authorList>
            <consortium name="The Broad Institute Genomics Platform"/>
            <consortium name="The Broad Institute Genome Sequencing Center for Infectious Disease"/>
            <person name="Wu L."/>
            <person name="Ma J."/>
        </authorList>
    </citation>
    <scope>NUCLEOTIDE SEQUENCE [LARGE SCALE GENOMIC DNA]</scope>
    <source>
        <strain evidence="2">CCUG 62952</strain>
    </source>
</reference>
<name>A0ABW3D111_9FLAO</name>